<dbReference type="Proteomes" id="UP001056120">
    <property type="component" value="Linkage Group LG06"/>
</dbReference>
<sequence>MILLHFPFLSRATPKMCGGAIISDADPVFKLGQKLTADDLRSELDTSDLFGWDFKAQTQRSATEVATKDKFTSNSKRFTNKDEKTQKPSEKKAKPRKNRFRGIRQRPCGKWAAEIRDPHKGVRVWLGTFKTAEEAARAFDEAAKRIRGNKAKLNFQSPPAKKSIVETPTESSQSTVNDPLPLPALMNYDPLQNQSYYTNNVGDDYEFKEQISNLETFLGLEHESTRFGELGVDSTRLWMMDDFPVII</sequence>
<keyword evidence="2" id="KW-1185">Reference proteome</keyword>
<name>A0ACB9IYY8_9ASTR</name>
<gene>
    <name evidence="1" type="ORF">L1987_17400</name>
</gene>
<organism evidence="1 2">
    <name type="scientific">Smallanthus sonchifolius</name>
    <dbReference type="NCBI Taxonomy" id="185202"/>
    <lineage>
        <taxon>Eukaryota</taxon>
        <taxon>Viridiplantae</taxon>
        <taxon>Streptophyta</taxon>
        <taxon>Embryophyta</taxon>
        <taxon>Tracheophyta</taxon>
        <taxon>Spermatophyta</taxon>
        <taxon>Magnoliopsida</taxon>
        <taxon>eudicotyledons</taxon>
        <taxon>Gunneridae</taxon>
        <taxon>Pentapetalae</taxon>
        <taxon>asterids</taxon>
        <taxon>campanulids</taxon>
        <taxon>Asterales</taxon>
        <taxon>Asteraceae</taxon>
        <taxon>Asteroideae</taxon>
        <taxon>Heliantheae alliance</taxon>
        <taxon>Millerieae</taxon>
        <taxon>Smallanthus</taxon>
    </lineage>
</organism>
<accession>A0ACB9IYY8</accession>
<reference evidence="1 2" key="2">
    <citation type="journal article" date="2022" name="Mol. Ecol. Resour.">
        <title>The genomes of chicory, endive, great burdock and yacon provide insights into Asteraceae paleo-polyploidization history and plant inulin production.</title>
        <authorList>
            <person name="Fan W."/>
            <person name="Wang S."/>
            <person name="Wang H."/>
            <person name="Wang A."/>
            <person name="Jiang F."/>
            <person name="Liu H."/>
            <person name="Zhao H."/>
            <person name="Xu D."/>
            <person name="Zhang Y."/>
        </authorList>
    </citation>
    <scope>NUCLEOTIDE SEQUENCE [LARGE SCALE GENOMIC DNA]</scope>
    <source>
        <strain evidence="2">cv. Yunnan</strain>
        <tissue evidence="1">Leaves</tissue>
    </source>
</reference>
<dbReference type="EMBL" id="CM042023">
    <property type="protein sequence ID" value="KAI3812688.1"/>
    <property type="molecule type" value="Genomic_DNA"/>
</dbReference>
<evidence type="ECO:0000313" key="1">
    <source>
        <dbReference type="EMBL" id="KAI3812688.1"/>
    </source>
</evidence>
<comment type="caution">
    <text evidence="1">The sequence shown here is derived from an EMBL/GenBank/DDBJ whole genome shotgun (WGS) entry which is preliminary data.</text>
</comment>
<proteinExistence type="predicted"/>
<protein>
    <submittedName>
        <fullName evidence="1">Uncharacterized protein</fullName>
    </submittedName>
</protein>
<evidence type="ECO:0000313" key="2">
    <source>
        <dbReference type="Proteomes" id="UP001056120"/>
    </source>
</evidence>
<reference evidence="2" key="1">
    <citation type="journal article" date="2022" name="Mol. Ecol. Resour.">
        <title>The genomes of chicory, endive, great burdock and yacon provide insights into Asteraceae palaeo-polyploidization history and plant inulin production.</title>
        <authorList>
            <person name="Fan W."/>
            <person name="Wang S."/>
            <person name="Wang H."/>
            <person name="Wang A."/>
            <person name="Jiang F."/>
            <person name="Liu H."/>
            <person name="Zhao H."/>
            <person name="Xu D."/>
            <person name="Zhang Y."/>
        </authorList>
    </citation>
    <scope>NUCLEOTIDE SEQUENCE [LARGE SCALE GENOMIC DNA]</scope>
    <source>
        <strain evidence="2">cv. Yunnan</strain>
    </source>
</reference>